<dbReference type="SUPFAM" id="SSF50494">
    <property type="entry name" value="Trypsin-like serine proteases"/>
    <property type="match status" value="1"/>
</dbReference>
<evidence type="ECO:0000259" key="5">
    <source>
        <dbReference type="PROSITE" id="PS50240"/>
    </source>
</evidence>
<evidence type="ECO:0000256" key="4">
    <source>
        <dbReference type="SAM" id="SignalP"/>
    </source>
</evidence>
<protein>
    <submittedName>
        <fullName evidence="6">Peptidase S1</fullName>
    </submittedName>
    <submittedName>
        <fullName evidence="7">Trypsin</fullName>
    </submittedName>
</protein>
<dbReference type="EMBL" id="FUYX01000007">
    <property type="protein sequence ID" value="SKB88882.1"/>
    <property type="molecule type" value="Genomic_DNA"/>
</dbReference>
<dbReference type="InterPro" id="IPR009003">
    <property type="entry name" value="Peptidase_S1_PA"/>
</dbReference>
<feature type="signal peptide" evidence="4">
    <location>
        <begin position="1"/>
        <end position="26"/>
    </location>
</feature>
<dbReference type="RefSeq" id="WP_055730650.1">
    <property type="nucleotide sequence ID" value="NZ_FUYX01000007.1"/>
</dbReference>
<evidence type="ECO:0000313" key="7">
    <source>
        <dbReference type="EMBL" id="SKB88882.1"/>
    </source>
</evidence>
<feature type="chain" id="PRO_5014520430" evidence="4">
    <location>
        <begin position="27"/>
        <end position="257"/>
    </location>
</feature>
<proteinExistence type="inferred from homology"/>
<dbReference type="AlphaFoldDB" id="A0A0Q3KE92"/>
<dbReference type="PRINTS" id="PR00722">
    <property type="entry name" value="CHYMOTRYPSIN"/>
</dbReference>
<evidence type="ECO:0000256" key="1">
    <source>
        <dbReference type="ARBA" id="ARBA00007664"/>
    </source>
</evidence>
<gene>
    <name evidence="6" type="ORF">ARD30_23435</name>
    <name evidence="7" type="ORF">SAMN05660750_02812</name>
</gene>
<reference evidence="6 8" key="1">
    <citation type="submission" date="2015-10" db="EMBL/GenBank/DDBJ databases">
        <title>Draft genome of Bosea thiooxidans.</title>
        <authorList>
            <person name="Wang X."/>
        </authorList>
    </citation>
    <scope>NUCLEOTIDE SEQUENCE [LARGE SCALE GENOMIC DNA]</scope>
    <source>
        <strain evidence="6 8">CGMCC 9174</strain>
    </source>
</reference>
<dbReference type="STRING" id="53254.SAMN05660750_02812"/>
<keyword evidence="4" id="KW-0732">Signal</keyword>
<dbReference type="Gene3D" id="2.40.10.10">
    <property type="entry name" value="Trypsin-like serine proteases"/>
    <property type="match status" value="1"/>
</dbReference>
<keyword evidence="3" id="KW-0378">Hydrolase</keyword>
<dbReference type="SMART" id="SM00020">
    <property type="entry name" value="Tryp_SPc"/>
    <property type="match status" value="1"/>
</dbReference>
<dbReference type="InterPro" id="IPR018114">
    <property type="entry name" value="TRYPSIN_HIS"/>
</dbReference>
<evidence type="ECO:0000313" key="8">
    <source>
        <dbReference type="Proteomes" id="UP000051562"/>
    </source>
</evidence>
<dbReference type="InterPro" id="IPR033116">
    <property type="entry name" value="TRYPSIN_SER"/>
</dbReference>
<dbReference type="InterPro" id="IPR001254">
    <property type="entry name" value="Trypsin_dom"/>
</dbReference>
<accession>A0A0Q3KE92</accession>
<dbReference type="InterPro" id="IPR001314">
    <property type="entry name" value="Peptidase_S1A"/>
</dbReference>
<dbReference type="GO" id="GO:0004252">
    <property type="term" value="F:serine-type endopeptidase activity"/>
    <property type="evidence" value="ECO:0007669"/>
    <property type="project" value="InterPro"/>
</dbReference>
<keyword evidence="3" id="KW-0645">Protease</keyword>
<dbReference type="Pfam" id="PF00089">
    <property type="entry name" value="Trypsin"/>
    <property type="match status" value="1"/>
</dbReference>
<feature type="domain" description="Peptidase S1" evidence="5">
    <location>
        <begin position="27"/>
        <end position="246"/>
    </location>
</feature>
<dbReference type="OrthoDB" id="267336at2"/>
<comment type="similarity">
    <text evidence="1">Belongs to the peptidase S1 family.</text>
</comment>
<dbReference type="InterPro" id="IPR043504">
    <property type="entry name" value="Peptidase_S1_PA_chymotrypsin"/>
</dbReference>
<organism evidence="6 8">
    <name type="scientific">Bosea thiooxidans</name>
    <dbReference type="NCBI Taxonomy" id="53254"/>
    <lineage>
        <taxon>Bacteria</taxon>
        <taxon>Pseudomonadati</taxon>
        <taxon>Pseudomonadota</taxon>
        <taxon>Alphaproteobacteria</taxon>
        <taxon>Hyphomicrobiales</taxon>
        <taxon>Boseaceae</taxon>
        <taxon>Bosea</taxon>
    </lineage>
</organism>
<keyword evidence="3" id="KW-0720">Serine protease</keyword>
<dbReference type="GO" id="GO:0006508">
    <property type="term" value="P:proteolysis"/>
    <property type="evidence" value="ECO:0007669"/>
    <property type="project" value="UniProtKB-KW"/>
</dbReference>
<evidence type="ECO:0000256" key="3">
    <source>
        <dbReference type="RuleBase" id="RU363034"/>
    </source>
</evidence>
<dbReference type="PROSITE" id="PS00135">
    <property type="entry name" value="TRYPSIN_SER"/>
    <property type="match status" value="1"/>
</dbReference>
<dbReference type="InterPro" id="IPR050430">
    <property type="entry name" value="Peptidase_S1"/>
</dbReference>
<keyword evidence="8" id="KW-1185">Reference proteome</keyword>
<dbReference type="PROSITE" id="PS50240">
    <property type="entry name" value="TRYPSIN_DOM"/>
    <property type="match status" value="1"/>
</dbReference>
<evidence type="ECO:0000313" key="6">
    <source>
        <dbReference type="EMBL" id="KQK28115.1"/>
    </source>
</evidence>
<keyword evidence="2" id="KW-1015">Disulfide bond</keyword>
<name>A0A0Q3KE92_9HYPH</name>
<dbReference type="PANTHER" id="PTHR24276:SF98">
    <property type="entry name" value="FI18310P1-RELATED"/>
    <property type="match status" value="1"/>
</dbReference>
<evidence type="ECO:0000313" key="9">
    <source>
        <dbReference type="Proteomes" id="UP000190130"/>
    </source>
</evidence>
<dbReference type="PANTHER" id="PTHR24276">
    <property type="entry name" value="POLYSERASE-RELATED"/>
    <property type="match status" value="1"/>
</dbReference>
<reference evidence="7 9" key="2">
    <citation type="submission" date="2017-02" db="EMBL/GenBank/DDBJ databases">
        <authorList>
            <person name="Peterson S.W."/>
        </authorList>
    </citation>
    <scope>NUCLEOTIDE SEQUENCE [LARGE SCALE GENOMIC DNA]</scope>
    <source>
        <strain evidence="7 9">DSM 9653</strain>
    </source>
</reference>
<dbReference type="Proteomes" id="UP000051562">
    <property type="component" value="Unassembled WGS sequence"/>
</dbReference>
<dbReference type="Proteomes" id="UP000190130">
    <property type="component" value="Unassembled WGS sequence"/>
</dbReference>
<dbReference type="EMBL" id="LMAR01000082">
    <property type="protein sequence ID" value="KQK28115.1"/>
    <property type="molecule type" value="Genomic_DNA"/>
</dbReference>
<sequence>MRIATWIIAVGLGFTVCGFAALPAQAVVGGHEDGPAAGSTLMVLNARGGVCTGIVLAPRVVLTAAHCAGGGAEMRVHWREGGEPVLVPPAAVELHPEFDAGAIQSRRRSVDLALVRLPTPLPSRFTAAELVDGPLPRVGSSITLAGYGVAREGEARSTGTYRSAALTAVEPYGPGRILLWAADPAGAGKRPGASACQGDSGGPMVSESGIVAVTSWSTGPKGRNCGLLSQGVLVAPQRSWIDATLSRWGESARWTGR</sequence>
<evidence type="ECO:0000256" key="2">
    <source>
        <dbReference type="ARBA" id="ARBA00023157"/>
    </source>
</evidence>
<dbReference type="PROSITE" id="PS00134">
    <property type="entry name" value="TRYPSIN_HIS"/>
    <property type="match status" value="1"/>
</dbReference>